<name>A0ABV0MSB9_9TELE</name>
<comment type="caution">
    <text evidence="2">The sequence shown here is derived from an EMBL/GenBank/DDBJ whole genome shotgun (WGS) entry which is preliminary data.</text>
</comment>
<gene>
    <name evidence="2" type="ORF">GOODEAATRI_015631</name>
</gene>
<keyword evidence="1" id="KW-0472">Membrane</keyword>
<keyword evidence="3" id="KW-1185">Reference proteome</keyword>
<protein>
    <submittedName>
        <fullName evidence="2">Uncharacterized protein</fullName>
    </submittedName>
</protein>
<reference evidence="2 3" key="1">
    <citation type="submission" date="2021-06" db="EMBL/GenBank/DDBJ databases">
        <authorList>
            <person name="Palmer J.M."/>
        </authorList>
    </citation>
    <scope>NUCLEOTIDE SEQUENCE [LARGE SCALE GENOMIC DNA]</scope>
    <source>
        <strain evidence="2 3">GA_2019</strain>
        <tissue evidence="2">Muscle</tissue>
    </source>
</reference>
<sequence>MNMPTLVGSAPLRFHFLFLSFCCYLPHSLVNFSHLQRLRCSTLTHPLTAHTLSMGTKMLIGSSDCGIIDKQITIICCIMIMIHLSTGIITVRPPVDERDYIKLKIQQHRQQLHKKGSLNGYLQHLMKW</sequence>
<organism evidence="2 3">
    <name type="scientific">Goodea atripinnis</name>
    <dbReference type="NCBI Taxonomy" id="208336"/>
    <lineage>
        <taxon>Eukaryota</taxon>
        <taxon>Metazoa</taxon>
        <taxon>Chordata</taxon>
        <taxon>Craniata</taxon>
        <taxon>Vertebrata</taxon>
        <taxon>Euteleostomi</taxon>
        <taxon>Actinopterygii</taxon>
        <taxon>Neopterygii</taxon>
        <taxon>Teleostei</taxon>
        <taxon>Neoteleostei</taxon>
        <taxon>Acanthomorphata</taxon>
        <taxon>Ovalentaria</taxon>
        <taxon>Atherinomorphae</taxon>
        <taxon>Cyprinodontiformes</taxon>
        <taxon>Goodeidae</taxon>
        <taxon>Goodea</taxon>
    </lineage>
</organism>
<keyword evidence="1" id="KW-0812">Transmembrane</keyword>
<evidence type="ECO:0000256" key="1">
    <source>
        <dbReference type="SAM" id="Phobius"/>
    </source>
</evidence>
<dbReference type="EMBL" id="JAHRIO010011161">
    <property type="protein sequence ID" value="MEQ2162020.1"/>
    <property type="molecule type" value="Genomic_DNA"/>
</dbReference>
<feature type="transmembrane region" description="Helical" evidence="1">
    <location>
        <begin position="12"/>
        <end position="32"/>
    </location>
</feature>
<accession>A0ABV0MSB9</accession>
<evidence type="ECO:0000313" key="2">
    <source>
        <dbReference type="EMBL" id="MEQ2162020.1"/>
    </source>
</evidence>
<proteinExistence type="predicted"/>
<keyword evidence="1" id="KW-1133">Transmembrane helix</keyword>
<dbReference type="Proteomes" id="UP001476798">
    <property type="component" value="Unassembled WGS sequence"/>
</dbReference>
<evidence type="ECO:0000313" key="3">
    <source>
        <dbReference type="Proteomes" id="UP001476798"/>
    </source>
</evidence>